<keyword evidence="1" id="KW-0812">Transmembrane</keyword>
<dbReference type="RefSeq" id="WP_308893247.1">
    <property type="nucleotide sequence ID" value="NZ_CP133218.1"/>
</dbReference>
<sequence>MTMADEKKDTEPSNYAGTVKVNVRGRDYYVHISAPMPMMSLEDLQKGLERNRAIIKASQEKMRDTFIMEAFEYAAPWLLNYDSPTQDAIQAHIHINMLIPLINLKGGAANFEKPETFPVKQRLEIMRNVAEKSVFMDRLMTNNSMNTAIGMTFILVILLSLVLI</sequence>
<proteinExistence type="predicted"/>
<accession>A0ABY9MLQ9</accession>
<organism evidence="2 3">
    <name type="scientific">Thiothrix lacustris</name>
    <dbReference type="NCBI Taxonomy" id="525917"/>
    <lineage>
        <taxon>Bacteria</taxon>
        <taxon>Pseudomonadati</taxon>
        <taxon>Pseudomonadota</taxon>
        <taxon>Gammaproteobacteria</taxon>
        <taxon>Thiotrichales</taxon>
        <taxon>Thiotrichaceae</taxon>
        <taxon>Thiothrix</taxon>
    </lineage>
</organism>
<reference evidence="2 3" key="1">
    <citation type="submission" date="2023-08" db="EMBL/GenBank/DDBJ databases">
        <title>New molecular markers tilS and rpoB for phylogenetic and monitoring studies of the genus Thiothrix biodiversity.</title>
        <authorList>
            <person name="Ravin N.V."/>
            <person name="Smolyakov D."/>
            <person name="Markov N.D."/>
            <person name="Beletsky A.V."/>
            <person name="Mardanov A.V."/>
            <person name="Rudenko T.S."/>
            <person name="Grabovich M.Y."/>
        </authorList>
    </citation>
    <scope>NUCLEOTIDE SEQUENCE [LARGE SCALE GENOMIC DNA]</scope>
    <source>
        <strain evidence="2 3">MK1</strain>
    </source>
</reference>
<keyword evidence="1" id="KW-1133">Transmembrane helix</keyword>
<dbReference type="EMBL" id="CP133218">
    <property type="protein sequence ID" value="WML89181.1"/>
    <property type="molecule type" value="Genomic_DNA"/>
</dbReference>
<protein>
    <submittedName>
        <fullName evidence="2">Uncharacterized protein</fullName>
    </submittedName>
</protein>
<evidence type="ECO:0000256" key="1">
    <source>
        <dbReference type="SAM" id="Phobius"/>
    </source>
</evidence>
<dbReference type="Proteomes" id="UP001236657">
    <property type="component" value="Chromosome"/>
</dbReference>
<keyword evidence="1" id="KW-0472">Membrane</keyword>
<keyword evidence="3" id="KW-1185">Reference proteome</keyword>
<evidence type="ECO:0000313" key="3">
    <source>
        <dbReference type="Proteomes" id="UP001236657"/>
    </source>
</evidence>
<feature type="transmembrane region" description="Helical" evidence="1">
    <location>
        <begin position="145"/>
        <end position="163"/>
    </location>
</feature>
<gene>
    <name evidence="2" type="ORF">RCF98_09350</name>
</gene>
<evidence type="ECO:0000313" key="2">
    <source>
        <dbReference type="EMBL" id="WML89181.1"/>
    </source>
</evidence>
<name>A0ABY9MLQ9_9GAMM</name>